<feature type="non-terminal residue" evidence="8">
    <location>
        <position position="110"/>
    </location>
</feature>
<feature type="region of interest" description="Disordered" evidence="7">
    <location>
        <begin position="1"/>
        <end position="23"/>
    </location>
</feature>
<evidence type="ECO:0000313" key="8">
    <source>
        <dbReference type="EMBL" id="OBS65338.1"/>
    </source>
</evidence>
<dbReference type="SUPFAM" id="SSF57829">
    <property type="entry name" value="Zn-binding ribosomal proteins"/>
    <property type="match status" value="1"/>
</dbReference>
<dbReference type="Proteomes" id="UP000092124">
    <property type="component" value="Unassembled WGS sequence"/>
</dbReference>
<evidence type="ECO:0000256" key="2">
    <source>
        <dbReference type="ARBA" id="ARBA00022723"/>
    </source>
</evidence>
<proteinExistence type="inferred from homology"/>
<dbReference type="GO" id="GO:0003735">
    <property type="term" value="F:structural constituent of ribosome"/>
    <property type="evidence" value="ECO:0007669"/>
    <property type="project" value="InterPro"/>
</dbReference>
<name>A0A1A6GGF0_NEOLE</name>
<dbReference type="PANTHER" id="PTHR48188:SF1">
    <property type="entry name" value="LARGE RIBOSOMAL SUBUNIT PROTEIN EL43-RELATED"/>
    <property type="match status" value="1"/>
</dbReference>
<dbReference type="Gene3D" id="2.20.25.30">
    <property type="match status" value="1"/>
</dbReference>
<protein>
    <submittedName>
        <fullName evidence="8">Uncharacterized protein</fullName>
    </submittedName>
</protein>
<organism evidence="8 9">
    <name type="scientific">Neotoma lepida</name>
    <name type="common">Desert woodrat</name>
    <dbReference type="NCBI Taxonomy" id="56216"/>
    <lineage>
        <taxon>Eukaryota</taxon>
        <taxon>Metazoa</taxon>
        <taxon>Chordata</taxon>
        <taxon>Craniata</taxon>
        <taxon>Vertebrata</taxon>
        <taxon>Euteleostomi</taxon>
        <taxon>Mammalia</taxon>
        <taxon>Eutheria</taxon>
        <taxon>Euarchontoglires</taxon>
        <taxon>Glires</taxon>
        <taxon>Rodentia</taxon>
        <taxon>Myomorpha</taxon>
        <taxon>Muroidea</taxon>
        <taxon>Cricetidae</taxon>
        <taxon>Neotominae</taxon>
        <taxon>Neotoma</taxon>
    </lineage>
</organism>
<dbReference type="Pfam" id="PF01780">
    <property type="entry name" value="Ribosomal_L37ae"/>
    <property type="match status" value="1"/>
</dbReference>
<dbReference type="STRING" id="56216.A0A1A6GGF0"/>
<dbReference type="InterPro" id="IPR002674">
    <property type="entry name" value="Ribosomal_eL43"/>
</dbReference>
<dbReference type="InterPro" id="IPR011331">
    <property type="entry name" value="Ribosomal_eL37/eL43"/>
</dbReference>
<keyword evidence="6" id="KW-0687">Ribonucleoprotein</keyword>
<keyword evidence="5" id="KW-0689">Ribosomal protein</keyword>
<gene>
    <name evidence="8" type="ORF">A6R68_06107</name>
</gene>
<dbReference type="GO" id="GO:0006412">
    <property type="term" value="P:translation"/>
    <property type="evidence" value="ECO:0007669"/>
    <property type="project" value="InterPro"/>
</dbReference>
<evidence type="ECO:0000256" key="7">
    <source>
        <dbReference type="SAM" id="MobiDB-lite"/>
    </source>
</evidence>
<evidence type="ECO:0000313" key="9">
    <source>
        <dbReference type="Proteomes" id="UP000092124"/>
    </source>
</evidence>
<feature type="compositionally biased region" description="Polar residues" evidence="7">
    <location>
        <begin position="1"/>
        <end position="22"/>
    </location>
</feature>
<evidence type="ECO:0000256" key="6">
    <source>
        <dbReference type="ARBA" id="ARBA00023274"/>
    </source>
</evidence>
<dbReference type="PANTHER" id="PTHR48188">
    <property type="entry name" value="60S RIBOSOMAL PROTEIN L43"/>
    <property type="match status" value="1"/>
</dbReference>
<reference evidence="8 9" key="1">
    <citation type="submission" date="2016-06" db="EMBL/GenBank/DDBJ databases">
        <title>The Draft Genome Sequence and Annotation of the Desert Woodrat Neotoma lepida.</title>
        <authorList>
            <person name="Campbell M."/>
            <person name="Oakeson K.F."/>
            <person name="Yandell M."/>
            <person name="Halpert J.R."/>
            <person name="Dearing D."/>
        </authorList>
    </citation>
    <scope>NUCLEOTIDE SEQUENCE [LARGE SCALE GENOMIC DNA]</scope>
    <source>
        <strain evidence="8">417</strain>
        <tissue evidence="8">Liver</tissue>
    </source>
</reference>
<dbReference type="EMBL" id="LZPO01096790">
    <property type="protein sequence ID" value="OBS65338.1"/>
    <property type="molecule type" value="Genomic_DNA"/>
</dbReference>
<dbReference type="GO" id="GO:0008270">
    <property type="term" value="F:zinc ion binding"/>
    <property type="evidence" value="ECO:0007669"/>
    <property type="project" value="UniProtKB-KW"/>
</dbReference>
<evidence type="ECO:0000256" key="5">
    <source>
        <dbReference type="ARBA" id="ARBA00022980"/>
    </source>
</evidence>
<dbReference type="InterPro" id="IPR011332">
    <property type="entry name" value="Ribosomal_zn-bd"/>
</dbReference>
<keyword evidence="3" id="KW-0863">Zinc-finger</keyword>
<evidence type="ECO:0000256" key="4">
    <source>
        <dbReference type="ARBA" id="ARBA00022833"/>
    </source>
</evidence>
<accession>A0A1A6GGF0</accession>
<keyword evidence="4" id="KW-0862">Zinc</keyword>
<dbReference type="OrthoDB" id="10258345at2759"/>
<dbReference type="GO" id="GO:0022625">
    <property type="term" value="C:cytosolic large ribosomal subunit"/>
    <property type="evidence" value="ECO:0007669"/>
    <property type="project" value="TreeGrafter"/>
</dbReference>
<comment type="similarity">
    <text evidence="1">Belongs to the eukaryotic ribosomal protein eL43 family.</text>
</comment>
<evidence type="ECO:0000256" key="3">
    <source>
        <dbReference type="ARBA" id="ARBA00022771"/>
    </source>
</evidence>
<dbReference type="AlphaFoldDB" id="A0A1A6GGF0"/>
<comment type="caution">
    <text evidence="8">The sequence shown here is derived from an EMBL/GenBank/DDBJ whole genome shotgun (WGS) entry which is preliminary data.</text>
</comment>
<keyword evidence="2" id="KW-0479">Metal-binding</keyword>
<evidence type="ECO:0000256" key="1">
    <source>
        <dbReference type="ARBA" id="ARBA00008672"/>
    </source>
</evidence>
<keyword evidence="9" id="KW-1185">Reference proteome</keyword>
<dbReference type="GO" id="GO:0070180">
    <property type="term" value="F:large ribosomal subunit rRNA binding"/>
    <property type="evidence" value="ECO:0007669"/>
    <property type="project" value="TreeGrafter"/>
</dbReference>
<sequence>MNVPNSTSLSSKDTTELVSSPSLDMMGVEEVACPAVDRLGEKPQNGERQAPKTVLPLPMAEDLGYLRWEKMVKKIEISQHTKYPCSFCRKTKMKRRAVGIWHYASCIKTG</sequence>